<dbReference type="InterPro" id="IPR051051">
    <property type="entry name" value="E3_ubiq-ligase_TRIM/RNF"/>
</dbReference>
<dbReference type="SUPFAM" id="SSF57845">
    <property type="entry name" value="B-box zinc-binding domain"/>
    <property type="match status" value="1"/>
</dbReference>
<dbReference type="InterPro" id="IPR001841">
    <property type="entry name" value="Znf_RING"/>
</dbReference>
<dbReference type="SMART" id="SM00184">
    <property type="entry name" value="RING"/>
    <property type="match status" value="1"/>
</dbReference>
<dbReference type="GO" id="GO:0008270">
    <property type="term" value="F:zinc ion binding"/>
    <property type="evidence" value="ECO:0007669"/>
    <property type="project" value="UniProtKB-KW"/>
</dbReference>
<reference evidence="8" key="1">
    <citation type="submission" date="2025-08" db="UniProtKB">
        <authorList>
            <consortium name="Ensembl"/>
        </authorList>
    </citation>
    <scope>IDENTIFICATION</scope>
</reference>
<evidence type="ECO:0000256" key="1">
    <source>
        <dbReference type="ARBA" id="ARBA00022723"/>
    </source>
</evidence>
<dbReference type="CDD" id="cd19769">
    <property type="entry name" value="Bbox2_TRIM16-like"/>
    <property type="match status" value="1"/>
</dbReference>
<dbReference type="Gene3D" id="4.10.830.40">
    <property type="match status" value="1"/>
</dbReference>
<feature type="coiled-coil region" evidence="5">
    <location>
        <begin position="435"/>
        <end position="469"/>
    </location>
</feature>
<keyword evidence="3" id="KW-0862">Zinc</keyword>
<feature type="domain" description="B box-type" evidence="7">
    <location>
        <begin position="217"/>
        <end position="258"/>
    </location>
</feature>
<dbReference type="AlphaFoldDB" id="A0A8C0VAY8"/>
<dbReference type="SUPFAM" id="SSF57850">
    <property type="entry name" value="RING/U-box"/>
    <property type="match status" value="1"/>
</dbReference>
<feature type="domain" description="RING-type" evidence="6">
    <location>
        <begin position="74"/>
        <end position="116"/>
    </location>
</feature>
<evidence type="ECO:0000259" key="6">
    <source>
        <dbReference type="PROSITE" id="PS50089"/>
    </source>
</evidence>
<evidence type="ECO:0000259" key="7">
    <source>
        <dbReference type="PROSITE" id="PS50119"/>
    </source>
</evidence>
<name>A0A8C0VAY8_CYACU</name>
<dbReference type="Proteomes" id="UP000694410">
    <property type="component" value="Unplaced"/>
</dbReference>
<dbReference type="InterPro" id="IPR017907">
    <property type="entry name" value="Znf_RING_CS"/>
</dbReference>
<protein>
    <submittedName>
        <fullName evidence="8">Probable E3 ubiquitin-protein ligase TRIM8</fullName>
    </submittedName>
</protein>
<evidence type="ECO:0000256" key="5">
    <source>
        <dbReference type="SAM" id="Coils"/>
    </source>
</evidence>
<dbReference type="Pfam" id="PF00643">
    <property type="entry name" value="zf-B_box"/>
    <property type="match status" value="1"/>
</dbReference>
<accession>A0A8C0VAY8</accession>
<sequence length="486" mass="55560">MVIFDHRQQLLPLPLLSIPHIQCRSKEALGGEERLGSISCWRLRGNFPNRLPQPMATAREGCGWANSLEAELTCPICLGLYEEPVSLSCGHSFCRQCIEKVLGTQQNSQSPCPTCRTSLGPNLELQKNFKLDSIVQAFQATTSDEQGALREGLQQDEGAEEGKSEMVPCEYCLDEPQPALKTCLVCEVSLCRVHLSKHNARGFHQEHVLVEVGAGKAEERRCQDHGKLLECYCLGEEECICVLCCIAGAHRGHKVIAMKEGHDRQLVKLIDTMEQLEVYKNNFVTALEDLQESENQIKINTKTLTSQLEELFEKVKTELDEKMTMILSDIQSNEEANLEIIANTRKEMEQKRDQAEQNLQALQEIKEQPDIFLFFKELKLVTDRIASLDLNTKSVKVEKVQLDQRMLAEYETRREKLMLHLDSVLANVRDKFHQLNGAEQEGIIEKEQLKNLSENLNSIKARYKKDRKKRHQNSGWEGFYYYDDSY</sequence>
<keyword evidence="2 4" id="KW-0863">Zinc-finger</keyword>
<gene>
    <name evidence="8" type="primary">LOC111935777</name>
</gene>
<dbReference type="Ensembl" id="ENSCCET00000032033.1">
    <property type="protein sequence ID" value="ENSCCEP00000021087.1"/>
    <property type="gene ID" value="ENSCCEG00000019136.1"/>
</dbReference>
<dbReference type="PROSITE" id="PS50119">
    <property type="entry name" value="ZF_BBOX"/>
    <property type="match status" value="1"/>
</dbReference>
<evidence type="ECO:0000256" key="2">
    <source>
        <dbReference type="ARBA" id="ARBA00022771"/>
    </source>
</evidence>
<organism evidence="8 9">
    <name type="scientific">Cyanistes caeruleus</name>
    <name type="common">Eurasian blue tit</name>
    <name type="synonym">Parus caeruleus</name>
    <dbReference type="NCBI Taxonomy" id="156563"/>
    <lineage>
        <taxon>Eukaryota</taxon>
        <taxon>Metazoa</taxon>
        <taxon>Chordata</taxon>
        <taxon>Craniata</taxon>
        <taxon>Vertebrata</taxon>
        <taxon>Euteleostomi</taxon>
        <taxon>Archelosauria</taxon>
        <taxon>Archosauria</taxon>
        <taxon>Dinosauria</taxon>
        <taxon>Saurischia</taxon>
        <taxon>Theropoda</taxon>
        <taxon>Coelurosauria</taxon>
        <taxon>Aves</taxon>
        <taxon>Neognathae</taxon>
        <taxon>Neoaves</taxon>
        <taxon>Telluraves</taxon>
        <taxon>Australaves</taxon>
        <taxon>Passeriformes</taxon>
        <taxon>Paridae</taxon>
        <taxon>Cyanistes</taxon>
    </lineage>
</organism>
<dbReference type="InterPro" id="IPR013083">
    <property type="entry name" value="Znf_RING/FYVE/PHD"/>
</dbReference>
<dbReference type="Pfam" id="PF15227">
    <property type="entry name" value="zf-C3HC4_4"/>
    <property type="match status" value="1"/>
</dbReference>
<dbReference type="SMART" id="SM00336">
    <property type="entry name" value="BBOX"/>
    <property type="match status" value="2"/>
</dbReference>
<keyword evidence="1" id="KW-0479">Metal-binding</keyword>
<dbReference type="PANTHER" id="PTHR25465">
    <property type="entry name" value="B-BOX DOMAIN CONTAINING"/>
    <property type="match status" value="1"/>
</dbReference>
<dbReference type="PROSITE" id="PS50089">
    <property type="entry name" value="ZF_RING_2"/>
    <property type="match status" value="1"/>
</dbReference>
<proteinExistence type="predicted"/>
<dbReference type="PROSITE" id="PS00518">
    <property type="entry name" value="ZF_RING_1"/>
    <property type="match status" value="1"/>
</dbReference>
<dbReference type="Gene3D" id="3.30.160.60">
    <property type="entry name" value="Classic Zinc Finger"/>
    <property type="match status" value="1"/>
</dbReference>
<evidence type="ECO:0000256" key="3">
    <source>
        <dbReference type="ARBA" id="ARBA00022833"/>
    </source>
</evidence>
<dbReference type="Gene3D" id="3.30.40.10">
    <property type="entry name" value="Zinc/RING finger domain, C3HC4 (zinc finger)"/>
    <property type="match status" value="1"/>
</dbReference>
<evidence type="ECO:0000256" key="4">
    <source>
        <dbReference type="PROSITE-ProRule" id="PRU00024"/>
    </source>
</evidence>
<reference evidence="8" key="2">
    <citation type="submission" date="2025-09" db="UniProtKB">
        <authorList>
            <consortium name="Ensembl"/>
        </authorList>
    </citation>
    <scope>IDENTIFICATION</scope>
</reference>
<evidence type="ECO:0000313" key="8">
    <source>
        <dbReference type="Ensembl" id="ENSCCEP00000021087.1"/>
    </source>
</evidence>
<keyword evidence="5" id="KW-0175">Coiled coil</keyword>
<dbReference type="OrthoDB" id="6105938at2759"/>
<dbReference type="InterPro" id="IPR000315">
    <property type="entry name" value="Znf_B-box"/>
</dbReference>
<evidence type="ECO:0000313" key="9">
    <source>
        <dbReference type="Proteomes" id="UP000694410"/>
    </source>
</evidence>
<keyword evidence="9" id="KW-1185">Reference proteome</keyword>
<feature type="coiled-coil region" evidence="5">
    <location>
        <begin position="331"/>
        <end position="368"/>
    </location>
</feature>
<dbReference type="PANTHER" id="PTHR25465:SF77">
    <property type="entry name" value="E3 UBIQUITIN_ISG15 LIGASE TRIM25"/>
    <property type="match status" value="1"/>
</dbReference>